<evidence type="ECO:0000313" key="3">
    <source>
        <dbReference type="Proteomes" id="UP001158576"/>
    </source>
</evidence>
<protein>
    <submittedName>
        <fullName evidence="2">Oidioi.mRNA.OKI2018_I69.XSR.g16093.t1.cds</fullName>
    </submittedName>
</protein>
<dbReference type="PANTHER" id="PTHR22599">
    <property type="entry name" value="MPS ONE BINDER KINASE ACTIVATOR-LIKE MOB"/>
    <property type="match status" value="1"/>
</dbReference>
<keyword evidence="3" id="KW-1185">Reference proteome</keyword>
<feature type="region of interest" description="Disordered" evidence="1">
    <location>
        <begin position="1"/>
        <end position="29"/>
    </location>
</feature>
<dbReference type="SMART" id="SM01388">
    <property type="entry name" value="Mob1_phocein"/>
    <property type="match status" value="1"/>
</dbReference>
<evidence type="ECO:0000256" key="1">
    <source>
        <dbReference type="SAM" id="MobiDB-lite"/>
    </source>
</evidence>
<dbReference type="EMBL" id="OU015569">
    <property type="protein sequence ID" value="CAG5098924.1"/>
    <property type="molecule type" value="Genomic_DNA"/>
</dbReference>
<dbReference type="Proteomes" id="UP001158576">
    <property type="component" value="Chromosome XSR"/>
</dbReference>
<proteinExistence type="predicted"/>
<dbReference type="Gene3D" id="1.20.140.30">
    <property type="entry name" value="MOB kinase activator"/>
    <property type="match status" value="1"/>
</dbReference>
<dbReference type="InterPro" id="IPR036703">
    <property type="entry name" value="MOB_kinase_act_sf"/>
</dbReference>
<evidence type="ECO:0000313" key="2">
    <source>
        <dbReference type="EMBL" id="CAG5098924.1"/>
    </source>
</evidence>
<organism evidence="2 3">
    <name type="scientific">Oikopleura dioica</name>
    <name type="common">Tunicate</name>
    <dbReference type="NCBI Taxonomy" id="34765"/>
    <lineage>
        <taxon>Eukaryota</taxon>
        <taxon>Metazoa</taxon>
        <taxon>Chordata</taxon>
        <taxon>Tunicata</taxon>
        <taxon>Appendicularia</taxon>
        <taxon>Copelata</taxon>
        <taxon>Oikopleuridae</taxon>
        <taxon>Oikopleura</taxon>
    </lineage>
</organism>
<sequence>MNWLSFGNKNSKGRSSPEPPVQPNIYSHPEVRRPELNTNYDKMVTLPPGVDEQEWLATHTLAIFHNVDRHFSVISELCTAESCPTMKGPQNTTFLWVDEKNKKIKCTAPQYIDYAMAHCQQMVTDQSVFPTKYEQKFSDEFSRTISKMLRLIWHVISHIYHSHYQAFCDLGLVGHLSMTTLHFVLFAEKFHLLDEKEFLPLEDLIGPLKKYAIPSPNNEESDEAVSDQ</sequence>
<dbReference type="Pfam" id="PF03637">
    <property type="entry name" value="Mob1_phocein"/>
    <property type="match status" value="1"/>
</dbReference>
<gene>
    <name evidence="2" type="ORF">OKIOD_LOCUS7651</name>
</gene>
<dbReference type="InterPro" id="IPR005301">
    <property type="entry name" value="MOB_kinase_act_fam"/>
</dbReference>
<name>A0ABN7SEY7_OIKDI</name>
<feature type="compositionally biased region" description="Polar residues" evidence="1">
    <location>
        <begin position="1"/>
        <end position="14"/>
    </location>
</feature>
<accession>A0ABN7SEY7</accession>
<dbReference type="SUPFAM" id="SSF101152">
    <property type="entry name" value="Mob1/phocein"/>
    <property type="match status" value="1"/>
</dbReference>
<reference evidence="2 3" key="1">
    <citation type="submission" date="2021-04" db="EMBL/GenBank/DDBJ databases">
        <authorList>
            <person name="Bliznina A."/>
        </authorList>
    </citation>
    <scope>NUCLEOTIDE SEQUENCE [LARGE SCALE GENOMIC DNA]</scope>
</reference>